<comment type="subcellular location">
    <subcellularLocation>
        <location evidence="1 10">Cell outer membrane</location>
        <topology evidence="1 10">Multi-pass membrane protein</topology>
    </subcellularLocation>
</comment>
<organism evidence="15 16">
    <name type="scientific">Algimonas ampicilliniresistens</name>
    <dbReference type="NCBI Taxonomy" id="1298735"/>
    <lineage>
        <taxon>Bacteria</taxon>
        <taxon>Pseudomonadati</taxon>
        <taxon>Pseudomonadota</taxon>
        <taxon>Alphaproteobacteria</taxon>
        <taxon>Maricaulales</taxon>
        <taxon>Robiginitomaculaceae</taxon>
        <taxon>Algimonas</taxon>
    </lineage>
</organism>
<keyword evidence="9 10" id="KW-0998">Cell outer membrane</keyword>
<dbReference type="Gene3D" id="2.170.130.10">
    <property type="entry name" value="TonB-dependent receptor, plug domain"/>
    <property type="match status" value="1"/>
</dbReference>
<evidence type="ECO:0000256" key="4">
    <source>
        <dbReference type="ARBA" id="ARBA00022692"/>
    </source>
</evidence>
<sequence>MKRFILSTALVAVITGPALFPGQVWAQVQADVDNTDLFDSDEIIVAAARLGALSTAEVTVAASVLTETEIQARGQQYVSDLLRSLPGIAVSASGSRGTLTQIRVRGSEANHVLVIIDGVEMANPSDGGFDLSGLRTQDIVKIEVLRGEQSALYGSDAIAGVINIVTRAGETREQWRASVEGGSRSTAQGQASAVIPLGRAALSINGTAFRTDGFDISGLNGEKDGSTSKSLNLGLNALQIGGVRFDAKFGQSILEADFDGGSPLRNTSDNLRVDTTTARGDLRFETGAIDHKVSLSHLETDTENDGAFGLSQSVGTRSQASWAAGLSRDTDTVTLVAEYERETYTNTPNFTDPNGKAENETGALAAEYRRTFGATSLTASGRYDANDLFKDAVTWRLGAAHTFAWDGRLRGSIGTGVKNPTLIELFGFFPADNFIGNPDLEPETSIGANIGYVQQIGNFEGSVDFFYSELQNEIDGFVFNGVSTVRNLERESIRQGIELEASYTLDRIRLTGAATFLDTDQADTEEQRRPEFTGSATLTWDATDQLSLSAYLDHTGSQLDTDFSTFKLVELDSFTLVGARAAYALGDHVTLSLRGENLTDADYQELVGYASPGRAVFAGLALDF</sequence>
<dbReference type="CDD" id="cd01347">
    <property type="entry name" value="ligand_gated_channel"/>
    <property type="match status" value="1"/>
</dbReference>
<dbReference type="InterPro" id="IPR037066">
    <property type="entry name" value="Plug_dom_sf"/>
</dbReference>
<evidence type="ECO:0000256" key="9">
    <source>
        <dbReference type="ARBA" id="ARBA00023237"/>
    </source>
</evidence>
<dbReference type="RefSeq" id="WP_284390401.1">
    <property type="nucleotide sequence ID" value="NZ_BSNK01000002.1"/>
</dbReference>
<accession>A0ABQ5VBX5</accession>
<reference evidence="15" key="1">
    <citation type="journal article" date="2014" name="Int. J. Syst. Evol. Microbiol.">
        <title>Complete genome of a new Firmicutes species belonging to the dominant human colonic microbiota ('Ruminococcus bicirculans') reveals two chromosomes and a selective capacity to utilize plant glucans.</title>
        <authorList>
            <consortium name="NISC Comparative Sequencing Program"/>
            <person name="Wegmann U."/>
            <person name="Louis P."/>
            <person name="Goesmann A."/>
            <person name="Henrissat B."/>
            <person name="Duncan S.H."/>
            <person name="Flint H.J."/>
        </authorList>
    </citation>
    <scope>NUCLEOTIDE SEQUENCE</scope>
    <source>
        <strain evidence="15">NBRC 108219</strain>
    </source>
</reference>
<evidence type="ECO:0000259" key="14">
    <source>
        <dbReference type="Pfam" id="PF07715"/>
    </source>
</evidence>
<comment type="caution">
    <text evidence="15">The sequence shown here is derived from an EMBL/GenBank/DDBJ whole genome shotgun (WGS) entry which is preliminary data.</text>
</comment>
<feature type="domain" description="TonB-dependent receptor-like beta-barrel" evidence="13">
    <location>
        <begin position="228"/>
        <end position="598"/>
    </location>
</feature>
<evidence type="ECO:0000256" key="2">
    <source>
        <dbReference type="ARBA" id="ARBA00022448"/>
    </source>
</evidence>
<keyword evidence="7 11" id="KW-0798">TonB box</keyword>
<evidence type="ECO:0000256" key="12">
    <source>
        <dbReference type="SAM" id="SignalP"/>
    </source>
</evidence>
<gene>
    <name evidence="15" type="ORF">GCM10007853_20830</name>
</gene>
<evidence type="ECO:0000256" key="6">
    <source>
        <dbReference type="ARBA" id="ARBA00023065"/>
    </source>
</evidence>
<keyword evidence="2 10" id="KW-0813">Transport</keyword>
<dbReference type="EMBL" id="BSNK01000002">
    <property type="protein sequence ID" value="GLQ24209.1"/>
    <property type="molecule type" value="Genomic_DNA"/>
</dbReference>
<feature type="chain" id="PRO_5046929228" evidence="12">
    <location>
        <begin position="27"/>
        <end position="624"/>
    </location>
</feature>
<keyword evidence="15" id="KW-0675">Receptor</keyword>
<protein>
    <submittedName>
        <fullName evidence="15">TonB-dependent receptor</fullName>
    </submittedName>
</protein>
<keyword evidence="6" id="KW-0406">Ion transport</keyword>
<evidence type="ECO:0000259" key="13">
    <source>
        <dbReference type="Pfam" id="PF00593"/>
    </source>
</evidence>
<evidence type="ECO:0000313" key="16">
    <source>
        <dbReference type="Proteomes" id="UP001161391"/>
    </source>
</evidence>
<dbReference type="Proteomes" id="UP001161391">
    <property type="component" value="Unassembled WGS sequence"/>
</dbReference>
<proteinExistence type="inferred from homology"/>
<feature type="signal peptide" evidence="12">
    <location>
        <begin position="1"/>
        <end position="26"/>
    </location>
</feature>
<evidence type="ECO:0000256" key="7">
    <source>
        <dbReference type="ARBA" id="ARBA00023077"/>
    </source>
</evidence>
<comment type="similarity">
    <text evidence="10 11">Belongs to the TonB-dependent receptor family.</text>
</comment>
<evidence type="ECO:0000256" key="11">
    <source>
        <dbReference type="RuleBase" id="RU003357"/>
    </source>
</evidence>
<dbReference type="PANTHER" id="PTHR30069">
    <property type="entry name" value="TONB-DEPENDENT OUTER MEMBRANE RECEPTOR"/>
    <property type="match status" value="1"/>
</dbReference>
<dbReference type="InterPro" id="IPR036942">
    <property type="entry name" value="Beta-barrel_TonB_sf"/>
</dbReference>
<evidence type="ECO:0000256" key="10">
    <source>
        <dbReference type="PROSITE-ProRule" id="PRU01360"/>
    </source>
</evidence>
<keyword evidence="16" id="KW-1185">Reference proteome</keyword>
<evidence type="ECO:0000256" key="8">
    <source>
        <dbReference type="ARBA" id="ARBA00023136"/>
    </source>
</evidence>
<dbReference type="InterPro" id="IPR012910">
    <property type="entry name" value="Plug_dom"/>
</dbReference>
<evidence type="ECO:0000256" key="1">
    <source>
        <dbReference type="ARBA" id="ARBA00004571"/>
    </source>
</evidence>
<dbReference type="SUPFAM" id="SSF56935">
    <property type="entry name" value="Porins"/>
    <property type="match status" value="1"/>
</dbReference>
<dbReference type="PROSITE" id="PS52016">
    <property type="entry name" value="TONB_DEPENDENT_REC_3"/>
    <property type="match status" value="1"/>
</dbReference>
<dbReference type="Pfam" id="PF00593">
    <property type="entry name" value="TonB_dep_Rec_b-barrel"/>
    <property type="match status" value="1"/>
</dbReference>
<keyword evidence="8 10" id="KW-0472">Membrane</keyword>
<dbReference type="InterPro" id="IPR039426">
    <property type="entry name" value="TonB-dep_rcpt-like"/>
</dbReference>
<dbReference type="Gene3D" id="2.40.170.20">
    <property type="entry name" value="TonB-dependent receptor, beta-barrel domain"/>
    <property type="match status" value="1"/>
</dbReference>
<name>A0ABQ5VBX5_9PROT</name>
<evidence type="ECO:0000256" key="3">
    <source>
        <dbReference type="ARBA" id="ARBA00022452"/>
    </source>
</evidence>
<evidence type="ECO:0000313" key="15">
    <source>
        <dbReference type="EMBL" id="GLQ24209.1"/>
    </source>
</evidence>
<evidence type="ECO:0000256" key="5">
    <source>
        <dbReference type="ARBA" id="ARBA00022729"/>
    </source>
</evidence>
<reference evidence="15" key="2">
    <citation type="submission" date="2023-01" db="EMBL/GenBank/DDBJ databases">
        <title>Draft genome sequence of Algimonas ampicilliniresistens strain NBRC 108219.</title>
        <authorList>
            <person name="Sun Q."/>
            <person name="Mori K."/>
        </authorList>
    </citation>
    <scope>NUCLEOTIDE SEQUENCE</scope>
    <source>
        <strain evidence="15">NBRC 108219</strain>
    </source>
</reference>
<keyword evidence="4 10" id="KW-0812">Transmembrane</keyword>
<dbReference type="Pfam" id="PF07715">
    <property type="entry name" value="Plug"/>
    <property type="match status" value="1"/>
</dbReference>
<dbReference type="InterPro" id="IPR000531">
    <property type="entry name" value="Beta-barrel_TonB"/>
</dbReference>
<dbReference type="PANTHER" id="PTHR30069:SF53">
    <property type="entry name" value="COLICIN I RECEPTOR-RELATED"/>
    <property type="match status" value="1"/>
</dbReference>
<keyword evidence="3 10" id="KW-1134">Transmembrane beta strand</keyword>
<feature type="domain" description="TonB-dependent receptor plug" evidence="14">
    <location>
        <begin position="56"/>
        <end position="161"/>
    </location>
</feature>
<keyword evidence="5 12" id="KW-0732">Signal</keyword>